<dbReference type="OrthoDB" id="7219913at2"/>
<dbReference type="Proteomes" id="UP000305654">
    <property type="component" value="Unassembled WGS sequence"/>
</dbReference>
<dbReference type="EMBL" id="VCDI01000001">
    <property type="protein sequence ID" value="TLU73978.1"/>
    <property type="molecule type" value="Genomic_DNA"/>
</dbReference>
<keyword evidence="2" id="KW-1185">Reference proteome</keyword>
<evidence type="ECO:0000313" key="2">
    <source>
        <dbReference type="Proteomes" id="UP000305654"/>
    </source>
</evidence>
<name>A0A5R9JI30_9PROT</name>
<proteinExistence type="predicted"/>
<accession>A0A5R9JI30</accession>
<evidence type="ECO:0000313" key="1">
    <source>
        <dbReference type="EMBL" id="TLU73978.1"/>
    </source>
</evidence>
<sequence length="651" mass="71274">MAFPLLLADPVVEQDGRQYLRASDGGLHPLLDGAGLQFERFVQGWTPSLLYAGLPPFLVLEFRNLDGLRVAWLLDARLRRLGDCIEDLDADQVDALSEAVVPVLRRIARDVLMLAIPLLSREAQAFASINQALRRQLVDLAAADALLAPGIVSVADMAETMWPDEAAPPAGEPLSRAHLEAGLSVPFEDRVLAATTDGMLRYPSPIDGRPLRCQGSLYLDDFRIAYRYADISAGLAFYVVASDHRFRAIAVYLPALDLLVVPDAWTRHLLGTYFAPGVQQLLLVHAANEAADLVPYLARGAQRVASVLRGTPGTHLGHQLWNELSGIEHLLDRHPGPLLPEWIVPGPCRAIELWGATDRVFPELRHHVRRDFTHGREVRPYLYREGVCAVRLTGECVSEKLRRRLQRLARNDAGYPAARAMAAESRRRGAPVIVLGLRVENRTLVDLGDFMAEAIAMIAQRWPGATVVIDGHNSWDANSAAGTIQSHGEWLAATPPLLVERGIAAGLREAAAGLDIAIVDTLGATLQHSLAWTQLCDGFLSIWGASLAKYRWACNKPGLVLTSRANLLGRDDLHIYDAPRTIERPSRLLFIDPDAVEDDAGAPRLVAVSSAENDPHFANFRVDHPRVLAQFGVLVEALMNTTNNASGRVTS</sequence>
<reference evidence="1 2" key="1">
    <citation type="submission" date="2019-05" db="EMBL/GenBank/DDBJ databases">
        <authorList>
            <person name="Pankratov T."/>
            <person name="Grouzdev D."/>
        </authorList>
    </citation>
    <scope>NUCLEOTIDE SEQUENCE [LARGE SCALE GENOMIC DNA]</scope>
    <source>
        <strain evidence="1 2">KEBCLARHB70R</strain>
    </source>
</reference>
<comment type="caution">
    <text evidence="1">The sequence shown here is derived from an EMBL/GenBank/DDBJ whole genome shotgun (WGS) entry which is preliminary data.</text>
</comment>
<dbReference type="AlphaFoldDB" id="A0A5R9JI30"/>
<gene>
    <name evidence="1" type="ORF">FE263_01795</name>
</gene>
<organism evidence="1 2">
    <name type="scientific">Lichenicoccus roseus</name>
    <dbReference type="NCBI Taxonomy" id="2683649"/>
    <lineage>
        <taxon>Bacteria</taxon>
        <taxon>Pseudomonadati</taxon>
        <taxon>Pseudomonadota</taxon>
        <taxon>Alphaproteobacteria</taxon>
        <taxon>Acetobacterales</taxon>
        <taxon>Acetobacteraceae</taxon>
        <taxon>Lichenicoccus</taxon>
    </lineage>
</organism>
<dbReference type="RefSeq" id="WP_138324231.1">
    <property type="nucleotide sequence ID" value="NZ_VCDI01000001.1"/>
</dbReference>
<protein>
    <submittedName>
        <fullName evidence="1">Uncharacterized protein</fullName>
    </submittedName>
</protein>